<reference evidence="10 11" key="1">
    <citation type="submission" date="2024-02" db="EMBL/GenBank/DDBJ databases">
        <title>A novel Wenzhouxiangellaceae bacterium, isolated from coastal sediments.</title>
        <authorList>
            <person name="Du Z.-J."/>
            <person name="Ye Y.-Q."/>
            <person name="Zhang X.-Y."/>
        </authorList>
    </citation>
    <scope>NUCLEOTIDE SEQUENCE [LARGE SCALE GENOMIC DNA]</scope>
    <source>
        <strain evidence="10 11">CH-27</strain>
    </source>
</reference>
<feature type="compositionally biased region" description="Polar residues" evidence="8">
    <location>
        <begin position="503"/>
        <end position="518"/>
    </location>
</feature>
<name>A0AAW9R5L7_9GAMM</name>
<organism evidence="10 11">
    <name type="scientific">Elongatibacter sediminis</name>
    <dbReference type="NCBI Taxonomy" id="3119006"/>
    <lineage>
        <taxon>Bacteria</taxon>
        <taxon>Pseudomonadati</taxon>
        <taxon>Pseudomonadota</taxon>
        <taxon>Gammaproteobacteria</taxon>
        <taxon>Chromatiales</taxon>
        <taxon>Wenzhouxiangellaceae</taxon>
        <taxon>Elongatibacter</taxon>
    </lineage>
</organism>
<evidence type="ECO:0000256" key="5">
    <source>
        <dbReference type="ARBA" id="ARBA00022801"/>
    </source>
</evidence>
<evidence type="ECO:0000256" key="8">
    <source>
        <dbReference type="SAM" id="MobiDB-lite"/>
    </source>
</evidence>
<dbReference type="Proteomes" id="UP001359886">
    <property type="component" value="Unassembled WGS sequence"/>
</dbReference>
<feature type="signal peptide" evidence="9">
    <location>
        <begin position="1"/>
        <end position="25"/>
    </location>
</feature>
<evidence type="ECO:0000256" key="3">
    <source>
        <dbReference type="ARBA" id="ARBA00022723"/>
    </source>
</evidence>
<accession>A0AAW9R5L7</accession>
<dbReference type="AlphaFoldDB" id="A0AAW9R5L7"/>
<dbReference type="Gene3D" id="3.40.50.1820">
    <property type="entry name" value="alpha/beta hydrolase"/>
    <property type="match status" value="2"/>
</dbReference>
<keyword evidence="11" id="KW-1185">Reference proteome</keyword>
<proteinExistence type="inferred from homology"/>
<feature type="chain" id="PRO_5043914454" evidence="9">
    <location>
        <begin position="26"/>
        <end position="518"/>
    </location>
</feature>
<dbReference type="RefSeq" id="WP_354694240.1">
    <property type="nucleotide sequence ID" value="NZ_JAZHOG010000002.1"/>
</dbReference>
<gene>
    <name evidence="10" type="ORF">V3330_04740</name>
</gene>
<protein>
    <submittedName>
        <fullName evidence="10">Tannase/feruloyl esterase family alpha/beta hydrolase</fullName>
    </submittedName>
</protein>
<evidence type="ECO:0000256" key="2">
    <source>
        <dbReference type="ARBA" id="ARBA00022487"/>
    </source>
</evidence>
<keyword evidence="2" id="KW-0719">Serine esterase</keyword>
<dbReference type="SUPFAM" id="SSF53474">
    <property type="entry name" value="alpha/beta-Hydrolases"/>
    <property type="match status" value="1"/>
</dbReference>
<dbReference type="InterPro" id="IPR011118">
    <property type="entry name" value="Tannase/feruloyl_esterase"/>
</dbReference>
<keyword evidence="3" id="KW-0479">Metal-binding</keyword>
<dbReference type="GO" id="GO:0052689">
    <property type="term" value="F:carboxylic ester hydrolase activity"/>
    <property type="evidence" value="ECO:0007669"/>
    <property type="project" value="UniProtKB-KW"/>
</dbReference>
<evidence type="ECO:0000256" key="1">
    <source>
        <dbReference type="ARBA" id="ARBA00006249"/>
    </source>
</evidence>
<dbReference type="InterPro" id="IPR029058">
    <property type="entry name" value="AB_hydrolase_fold"/>
</dbReference>
<keyword evidence="7" id="KW-1015">Disulfide bond</keyword>
<keyword evidence="5 10" id="KW-0378">Hydrolase</keyword>
<comment type="similarity">
    <text evidence="1">Belongs to the tannase family.</text>
</comment>
<keyword evidence="4 9" id="KW-0732">Signal</keyword>
<evidence type="ECO:0000256" key="4">
    <source>
        <dbReference type="ARBA" id="ARBA00022729"/>
    </source>
</evidence>
<keyword evidence="6" id="KW-0106">Calcium</keyword>
<dbReference type="PANTHER" id="PTHR33938">
    <property type="entry name" value="FERULOYL ESTERASE B-RELATED"/>
    <property type="match status" value="1"/>
</dbReference>
<evidence type="ECO:0000313" key="11">
    <source>
        <dbReference type="Proteomes" id="UP001359886"/>
    </source>
</evidence>
<sequence length="518" mass="55233">MRAITSTPFLLLAWLGVAHVAPVMAEEISACEALAEQAPEATVIHSAETVAAGAFMPPGPQAAGPGAQYSELPEFCRVTGSIQPSADSDIRFELWLPAATWNGKFLQTGNGGAAGAIIYDSLANGLQRGYAVANTDTGHQGGMGDFTWAVGHPEKLVDYQHRAVHELTRVGKAVTESRYGRAPEKSYWLGCSTGGRQGLKEAQKYPADYDAIIAGAPANNLLALLTLTAHIQHEVVSSGLGTEQLKQLQEAAIAACDAHDGIVDRLIARPERCTFDPSSLQCARAEQEDCLTEPQVAAAQRLYAGLVDDAGNELFPGTGPGSEREWGAYAMPMFRIGTSYFQNVVYQDPDWDPASLDPAAAIARAEQLDAGAAKAMDPDLSEFVANGGKLILFHGTTDGMIPYRNTVNYYDSVIDHLGDETAQQHVRLYLVPGMNHCSGGEGPFNIDWLTALEQWSEDNVAPGAVTGSHPDEIPDYFGMDAPQPSQPYSRPVCPYPQVAKYSGSGSQTDAANFSCGSP</sequence>
<dbReference type="GO" id="GO:0046872">
    <property type="term" value="F:metal ion binding"/>
    <property type="evidence" value="ECO:0007669"/>
    <property type="project" value="UniProtKB-KW"/>
</dbReference>
<evidence type="ECO:0000256" key="7">
    <source>
        <dbReference type="ARBA" id="ARBA00023157"/>
    </source>
</evidence>
<comment type="caution">
    <text evidence="10">The sequence shown here is derived from an EMBL/GenBank/DDBJ whole genome shotgun (WGS) entry which is preliminary data.</text>
</comment>
<evidence type="ECO:0000256" key="9">
    <source>
        <dbReference type="SAM" id="SignalP"/>
    </source>
</evidence>
<dbReference type="PANTHER" id="PTHR33938:SF15">
    <property type="entry name" value="FERULOYL ESTERASE B-RELATED"/>
    <property type="match status" value="1"/>
</dbReference>
<dbReference type="Pfam" id="PF07519">
    <property type="entry name" value="Tannase"/>
    <property type="match status" value="1"/>
</dbReference>
<feature type="region of interest" description="Disordered" evidence="8">
    <location>
        <begin position="499"/>
        <end position="518"/>
    </location>
</feature>
<dbReference type="EMBL" id="JAZHOG010000002">
    <property type="protein sequence ID" value="MEJ8566922.1"/>
    <property type="molecule type" value="Genomic_DNA"/>
</dbReference>
<evidence type="ECO:0000256" key="6">
    <source>
        <dbReference type="ARBA" id="ARBA00022837"/>
    </source>
</evidence>
<evidence type="ECO:0000313" key="10">
    <source>
        <dbReference type="EMBL" id="MEJ8566922.1"/>
    </source>
</evidence>